<evidence type="ECO:0000313" key="3">
    <source>
        <dbReference type="Proteomes" id="UP000199636"/>
    </source>
</evidence>
<accession>A0A1G8JF20</accession>
<dbReference type="STRING" id="428992.SAMN05216272_107322"/>
<protein>
    <submittedName>
        <fullName evidence="2">Uncharacterized protein</fullName>
    </submittedName>
</protein>
<evidence type="ECO:0000313" key="2">
    <source>
        <dbReference type="EMBL" id="SDI29240.1"/>
    </source>
</evidence>
<organism evidence="2 3">
    <name type="scientific">Pseudomonas panipatensis</name>
    <dbReference type="NCBI Taxonomy" id="428992"/>
    <lineage>
        <taxon>Bacteria</taxon>
        <taxon>Pseudomonadati</taxon>
        <taxon>Pseudomonadota</taxon>
        <taxon>Gammaproteobacteria</taxon>
        <taxon>Pseudomonadales</taxon>
        <taxon>Pseudomonadaceae</taxon>
        <taxon>Pseudomonas</taxon>
    </lineage>
</organism>
<proteinExistence type="predicted"/>
<dbReference type="AlphaFoldDB" id="A0A1G8JF20"/>
<sequence>MHAEGIQRQLEEIEFVLCMRYRWLRVPAWRPLVADIARQAATEALKPIIFRQVLRRHTSRVLEGIERCSDIADRQRLIDGLCSVLVFLNGRKLSWESFSELGHSLSLSPASPDLLVSLGQLMSLAEAINVVLGYANDPPRPRFCAMCWRFVLSGEKYCRTHRVPVSGTGWQGRQGHDSYWSGRKLLPQFNDGIRKLSSQARKEQLRSHWKEVVEAAQIVPWLERHRPLVWQFVMGHLANLEGGAVLPVIIQALDEHNLEVGALREQRAAFHRSLLDDRKAAFDLLLRAEAWLGAAAERRAGWGGGREGAGRPRKATNSAL</sequence>
<dbReference type="EMBL" id="FNDS01000007">
    <property type="protein sequence ID" value="SDI29240.1"/>
    <property type="molecule type" value="Genomic_DNA"/>
</dbReference>
<name>A0A1G8JF20_9PSED</name>
<dbReference type="Proteomes" id="UP000199636">
    <property type="component" value="Unassembled WGS sequence"/>
</dbReference>
<evidence type="ECO:0000256" key="1">
    <source>
        <dbReference type="SAM" id="MobiDB-lite"/>
    </source>
</evidence>
<gene>
    <name evidence="2" type="ORF">SAMN05216272_107322</name>
</gene>
<feature type="region of interest" description="Disordered" evidence="1">
    <location>
        <begin position="301"/>
        <end position="320"/>
    </location>
</feature>
<keyword evidence="3" id="KW-1185">Reference proteome</keyword>
<reference evidence="3" key="1">
    <citation type="submission" date="2016-10" db="EMBL/GenBank/DDBJ databases">
        <authorList>
            <person name="Varghese N."/>
            <person name="Submissions S."/>
        </authorList>
    </citation>
    <scope>NUCLEOTIDE SEQUENCE [LARGE SCALE GENOMIC DNA]</scope>
    <source>
        <strain evidence="3">CCM 7469</strain>
    </source>
</reference>